<dbReference type="PANTHER" id="PTHR30193">
    <property type="entry name" value="ABC TRANSPORTER PERMEASE PROTEIN"/>
    <property type="match status" value="1"/>
</dbReference>
<reference evidence="9 10" key="1">
    <citation type="submission" date="2015-10" db="EMBL/GenBank/DDBJ databases">
        <title>A novel member of the family Ruminococcaceae isolated from human faeces.</title>
        <authorList>
            <person name="Shkoporov A.N."/>
            <person name="Chaplin A.V."/>
            <person name="Motuzova O.V."/>
            <person name="Kafarskaia L.I."/>
            <person name="Efimov B.A."/>
        </authorList>
    </citation>
    <scope>NUCLEOTIDE SEQUENCE [LARGE SCALE GENOMIC DNA]</scope>
    <source>
        <strain evidence="9 10">668</strain>
    </source>
</reference>
<feature type="transmembrane region" description="Helical" evidence="7">
    <location>
        <begin position="143"/>
        <end position="166"/>
    </location>
</feature>
<evidence type="ECO:0000313" key="9">
    <source>
        <dbReference type="EMBL" id="KUE75980.1"/>
    </source>
</evidence>
<comment type="similarity">
    <text evidence="7">Belongs to the binding-protein-dependent transport system permease family.</text>
</comment>
<feature type="transmembrane region" description="Helical" evidence="7">
    <location>
        <begin position="187"/>
        <end position="209"/>
    </location>
</feature>
<protein>
    <recommendedName>
        <fullName evidence="8">ABC transmembrane type-1 domain-containing protein</fullName>
    </recommendedName>
</protein>
<evidence type="ECO:0000256" key="1">
    <source>
        <dbReference type="ARBA" id="ARBA00004651"/>
    </source>
</evidence>
<name>A0A0W7TQ65_9FIRM</name>
<evidence type="ECO:0000256" key="2">
    <source>
        <dbReference type="ARBA" id="ARBA00022448"/>
    </source>
</evidence>
<dbReference type="PANTHER" id="PTHR30193:SF37">
    <property type="entry name" value="INNER MEMBRANE ABC TRANSPORTER PERMEASE PROTEIN YCJO"/>
    <property type="match status" value="1"/>
</dbReference>
<feature type="transmembrane region" description="Helical" evidence="7">
    <location>
        <begin position="245"/>
        <end position="268"/>
    </location>
</feature>
<dbReference type="AlphaFoldDB" id="A0A0W7TQ65"/>
<gene>
    <name evidence="9" type="ORF">ASJ35_11340</name>
</gene>
<dbReference type="SUPFAM" id="SSF161098">
    <property type="entry name" value="MetI-like"/>
    <property type="match status" value="1"/>
</dbReference>
<feature type="transmembrane region" description="Helical" evidence="7">
    <location>
        <begin position="53"/>
        <end position="79"/>
    </location>
</feature>
<keyword evidence="4 7" id="KW-0812">Transmembrane</keyword>
<keyword evidence="5 7" id="KW-1133">Transmembrane helix</keyword>
<evidence type="ECO:0000259" key="8">
    <source>
        <dbReference type="PROSITE" id="PS50928"/>
    </source>
</evidence>
<evidence type="ECO:0000256" key="6">
    <source>
        <dbReference type="ARBA" id="ARBA00023136"/>
    </source>
</evidence>
<dbReference type="GO" id="GO:0005886">
    <property type="term" value="C:plasma membrane"/>
    <property type="evidence" value="ECO:0007669"/>
    <property type="project" value="UniProtKB-SubCell"/>
</dbReference>
<dbReference type="Proteomes" id="UP000053433">
    <property type="component" value="Unassembled WGS sequence"/>
</dbReference>
<evidence type="ECO:0000256" key="4">
    <source>
        <dbReference type="ARBA" id="ARBA00022692"/>
    </source>
</evidence>
<organism evidence="9 10">
    <name type="scientific">Ruthenibacterium lactatiformans</name>
    <dbReference type="NCBI Taxonomy" id="1550024"/>
    <lineage>
        <taxon>Bacteria</taxon>
        <taxon>Bacillati</taxon>
        <taxon>Bacillota</taxon>
        <taxon>Clostridia</taxon>
        <taxon>Eubacteriales</taxon>
        <taxon>Oscillospiraceae</taxon>
        <taxon>Ruthenibacterium</taxon>
    </lineage>
</organism>
<feature type="transmembrane region" description="Helical" evidence="7">
    <location>
        <begin position="6"/>
        <end position="27"/>
    </location>
</feature>
<keyword evidence="3" id="KW-1003">Cell membrane</keyword>
<dbReference type="PROSITE" id="PS50928">
    <property type="entry name" value="ABC_TM1"/>
    <property type="match status" value="1"/>
</dbReference>
<evidence type="ECO:0000256" key="7">
    <source>
        <dbReference type="RuleBase" id="RU363032"/>
    </source>
</evidence>
<proteinExistence type="inferred from homology"/>
<dbReference type="GO" id="GO:0055085">
    <property type="term" value="P:transmembrane transport"/>
    <property type="evidence" value="ECO:0007669"/>
    <property type="project" value="InterPro"/>
</dbReference>
<dbReference type="InterPro" id="IPR000515">
    <property type="entry name" value="MetI-like"/>
</dbReference>
<evidence type="ECO:0000256" key="5">
    <source>
        <dbReference type="ARBA" id="ARBA00022989"/>
    </source>
</evidence>
<keyword evidence="6 7" id="KW-0472">Membrane</keyword>
<dbReference type="Gene3D" id="1.10.3720.10">
    <property type="entry name" value="MetI-like"/>
    <property type="match status" value="1"/>
</dbReference>
<evidence type="ECO:0000256" key="3">
    <source>
        <dbReference type="ARBA" id="ARBA00022475"/>
    </source>
</evidence>
<comment type="subcellular location">
    <subcellularLocation>
        <location evidence="1 7">Cell membrane</location>
        <topology evidence="1 7">Multi-pass membrane protein</topology>
    </subcellularLocation>
</comment>
<dbReference type="EMBL" id="LMUA01000014">
    <property type="protein sequence ID" value="KUE75980.1"/>
    <property type="molecule type" value="Genomic_DNA"/>
</dbReference>
<evidence type="ECO:0000313" key="10">
    <source>
        <dbReference type="Proteomes" id="UP000053433"/>
    </source>
</evidence>
<comment type="caution">
    <text evidence="9">The sequence shown here is derived from an EMBL/GenBank/DDBJ whole genome shotgun (WGS) entry which is preliminary data.</text>
</comment>
<accession>A0A0W7TQ65</accession>
<feature type="transmembrane region" description="Helical" evidence="7">
    <location>
        <begin position="91"/>
        <end position="113"/>
    </location>
</feature>
<feature type="domain" description="ABC transmembrane type-1" evidence="8">
    <location>
        <begin position="57"/>
        <end position="268"/>
    </location>
</feature>
<keyword evidence="2 7" id="KW-0813">Transport</keyword>
<dbReference type="CDD" id="cd06261">
    <property type="entry name" value="TM_PBP2"/>
    <property type="match status" value="1"/>
</dbReference>
<sequence length="277" mass="30809">MIPAAFGAIFFTLLPFLFMMIGAFFKVDLVDIKNSRFVGLWNFKMIFTRDNEFVRAIINTVFFAFVTVILLMAVTVLMASWLSKNTRVHNFAQTLVFTPHISSMVAVAILWVLMLDPHGIINQALALFGITGPNWLMDARTSLISVAIVTVWKSIGYYSLIIIAGLQALPAEVYEAAKLDKASRWTVLRKITIPMLTPTLSFVFIMKFINSFKAFAAIDVMTQGGPQGSSMVLGYWIYNAGRVKFNYGFAMAGAIVLTVMVAVFTYAANKVFKGSED</sequence>
<dbReference type="InterPro" id="IPR035906">
    <property type="entry name" value="MetI-like_sf"/>
</dbReference>
<dbReference type="Pfam" id="PF00528">
    <property type="entry name" value="BPD_transp_1"/>
    <property type="match status" value="1"/>
</dbReference>
<dbReference type="InterPro" id="IPR051393">
    <property type="entry name" value="ABC_transporter_permease"/>
</dbReference>